<evidence type="ECO:0000256" key="1">
    <source>
        <dbReference type="ARBA" id="ARBA00022737"/>
    </source>
</evidence>
<dbReference type="InterPro" id="IPR002110">
    <property type="entry name" value="Ankyrin_rpt"/>
</dbReference>
<dbReference type="SUPFAM" id="SSF48403">
    <property type="entry name" value="Ankyrin repeat"/>
    <property type="match status" value="1"/>
</dbReference>
<dbReference type="Pfam" id="PF00023">
    <property type="entry name" value="Ank"/>
    <property type="match status" value="1"/>
</dbReference>
<dbReference type="Pfam" id="PF12796">
    <property type="entry name" value="Ank_2"/>
    <property type="match status" value="1"/>
</dbReference>
<dbReference type="Gene3D" id="1.25.40.20">
    <property type="entry name" value="Ankyrin repeat-containing domain"/>
    <property type="match status" value="2"/>
</dbReference>
<dbReference type="PANTHER" id="PTHR24123">
    <property type="entry name" value="ANKYRIN REPEAT-CONTAINING"/>
    <property type="match status" value="1"/>
</dbReference>
<reference evidence="4" key="1">
    <citation type="submission" date="2020-05" db="EMBL/GenBank/DDBJ databases">
        <title>Phylogenomic resolution of chytrid fungi.</title>
        <authorList>
            <person name="Stajich J.E."/>
            <person name="Amses K."/>
            <person name="Simmons R."/>
            <person name="Seto K."/>
            <person name="Myers J."/>
            <person name="Bonds A."/>
            <person name="Quandt C.A."/>
            <person name="Barry K."/>
            <person name="Liu P."/>
            <person name="Grigoriev I."/>
            <person name="Longcore J.E."/>
            <person name="James T.Y."/>
        </authorList>
    </citation>
    <scope>NUCLEOTIDE SEQUENCE</scope>
    <source>
        <strain evidence="4">JEL0318</strain>
    </source>
</reference>
<dbReference type="SMART" id="SM00248">
    <property type="entry name" value="ANK"/>
    <property type="match status" value="8"/>
</dbReference>
<feature type="repeat" description="ANK" evidence="3">
    <location>
        <begin position="154"/>
        <end position="186"/>
    </location>
</feature>
<dbReference type="PROSITE" id="PS50088">
    <property type="entry name" value="ANK_REPEAT"/>
    <property type="match status" value="2"/>
</dbReference>
<dbReference type="PROSITE" id="PS50297">
    <property type="entry name" value="ANK_REP_REGION"/>
    <property type="match status" value="1"/>
</dbReference>
<evidence type="ECO:0000256" key="2">
    <source>
        <dbReference type="ARBA" id="ARBA00023043"/>
    </source>
</evidence>
<dbReference type="Proteomes" id="UP001212841">
    <property type="component" value="Unassembled WGS sequence"/>
</dbReference>
<name>A0AAD5X336_9FUNG</name>
<organism evidence="4 5">
    <name type="scientific">Rhizophlyctis rosea</name>
    <dbReference type="NCBI Taxonomy" id="64517"/>
    <lineage>
        <taxon>Eukaryota</taxon>
        <taxon>Fungi</taxon>
        <taxon>Fungi incertae sedis</taxon>
        <taxon>Chytridiomycota</taxon>
        <taxon>Chytridiomycota incertae sedis</taxon>
        <taxon>Chytridiomycetes</taxon>
        <taxon>Rhizophlyctidales</taxon>
        <taxon>Rhizophlyctidaceae</taxon>
        <taxon>Rhizophlyctis</taxon>
    </lineage>
</organism>
<evidence type="ECO:0000313" key="4">
    <source>
        <dbReference type="EMBL" id="KAJ3052766.1"/>
    </source>
</evidence>
<dbReference type="EMBL" id="JADGJD010000267">
    <property type="protein sequence ID" value="KAJ3052766.1"/>
    <property type="molecule type" value="Genomic_DNA"/>
</dbReference>
<keyword evidence="5" id="KW-1185">Reference proteome</keyword>
<accession>A0AAD5X336</accession>
<dbReference type="Pfam" id="PF13637">
    <property type="entry name" value="Ank_4"/>
    <property type="match status" value="1"/>
</dbReference>
<evidence type="ECO:0008006" key="6">
    <source>
        <dbReference type="Google" id="ProtNLM"/>
    </source>
</evidence>
<feature type="repeat" description="ANK" evidence="3">
    <location>
        <begin position="269"/>
        <end position="295"/>
    </location>
</feature>
<sequence>MLPPEIARLIAYFSDPKSSRNLRAANKAFAATITTKDLFKSEALWRWGHHSLLNSWSWLAQSGFTDIARPFLPLVTDIERDLFLIISAAWGQLDNCVWMLEIGVTTSITNAFMNAVRHGHHLVVGRLLEAGANVNGGQWSNVRQKPTIWNLHRGDGRSLLVAAEAGHADVLKVLIARGADVGSDGMAAVSALESDNLEAFRILYDAGANIENALQHACVRGHVRIATFLLDTGAYTQNDRRHPFRFAVWHGRTEVVKMMIPRLEKISVHGILPLWDAVSNGHMEVVSLLLEAGVSESEYCFNPITAAARRRRLDIVKLFLSLKRKPSQILLDYAFLNAAEARCLDIMKLLREAGANVNFQNGETLRLAAATEQHEIVSWLLSHGATPVDDKLVKALDVACYEGDDGGYQIA</sequence>
<keyword evidence="1" id="KW-0677">Repeat</keyword>
<gene>
    <name evidence="4" type="ORF">HK097_005692</name>
</gene>
<dbReference type="PANTHER" id="PTHR24123:SF33">
    <property type="entry name" value="PROTEIN HOS4"/>
    <property type="match status" value="1"/>
</dbReference>
<evidence type="ECO:0000313" key="5">
    <source>
        <dbReference type="Proteomes" id="UP001212841"/>
    </source>
</evidence>
<keyword evidence="2 3" id="KW-0040">ANK repeat</keyword>
<comment type="caution">
    <text evidence="4">The sequence shown here is derived from an EMBL/GenBank/DDBJ whole genome shotgun (WGS) entry which is preliminary data.</text>
</comment>
<proteinExistence type="predicted"/>
<evidence type="ECO:0000256" key="3">
    <source>
        <dbReference type="PROSITE-ProRule" id="PRU00023"/>
    </source>
</evidence>
<dbReference type="InterPro" id="IPR051165">
    <property type="entry name" value="Multifunctional_ANK_Repeat"/>
</dbReference>
<dbReference type="AlphaFoldDB" id="A0AAD5X336"/>
<protein>
    <recommendedName>
        <fullName evidence="6">Ankyrin</fullName>
    </recommendedName>
</protein>
<dbReference type="InterPro" id="IPR036770">
    <property type="entry name" value="Ankyrin_rpt-contain_sf"/>
</dbReference>